<dbReference type="SUPFAM" id="SSF52047">
    <property type="entry name" value="RNI-like"/>
    <property type="match status" value="1"/>
</dbReference>
<comment type="caution">
    <text evidence="1">The sequence shown here is derived from an EMBL/GenBank/DDBJ whole genome shotgun (WGS) entry which is preliminary data.</text>
</comment>
<evidence type="ECO:0000313" key="2">
    <source>
        <dbReference type="Proteomes" id="UP001221757"/>
    </source>
</evidence>
<dbReference type="Gene3D" id="3.80.10.10">
    <property type="entry name" value="Ribonuclease Inhibitor"/>
    <property type="match status" value="1"/>
</dbReference>
<name>A0AAD7G5D3_MYCRO</name>
<gene>
    <name evidence="1" type="ORF">B0H17DRAFT_1213521</name>
</gene>
<dbReference type="InterPro" id="IPR032675">
    <property type="entry name" value="LRR_dom_sf"/>
</dbReference>
<accession>A0AAD7G5D3</accession>
<dbReference type="EMBL" id="JARKIE010000290">
    <property type="protein sequence ID" value="KAJ7657482.1"/>
    <property type="molecule type" value="Genomic_DNA"/>
</dbReference>
<protein>
    <recommendedName>
        <fullName evidence="3">F-box domain-containing protein</fullName>
    </recommendedName>
</protein>
<reference evidence="1" key="1">
    <citation type="submission" date="2023-03" db="EMBL/GenBank/DDBJ databases">
        <title>Massive genome expansion in bonnet fungi (Mycena s.s.) driven by repeated elements and novel gene families across ecological guilds.</title>
        <authorList>
            <consortium name="Lawrence Berkeley National Laboratory"/>
            <person name="Harder C.B."/>
            <person name="Miyauchi S."/>
            <person name="Viragh M."/>
            <person name="Kuo A."/>
            <person name="Thoen E."/>
            <person name="Andreopoulos B."/>
            <person name="Lu D."/>
            <person name="Skrede I."/>
            <person name="Drula E."/>
            <person name="Henrissat B."/>
            <person name="Morin E."/>
            <person name="Kohler A."/>
            <person name="Barry K."/>
            <person name="LaButti K."/>
            <person name="Morin E."/>
            <person name="Salamov A."/>
            <person name="Lipzen A."/>
            <person name="Mereny Z."/>
            <person name="Hegedus B."/>
            <person name="Baldrian P."/>
            <person name="Stursova M."/>
            <person name="Weitz H."/>
            <person name="Taylor A."/>
            <person name="Grigoriev I.V."/>
            <person name="Nagy L.G."/>
            <person name="Martin F."/>
            <person name="Kauserud H."/>
        </authorList>
    </citation>
    <scope>NUCLEOTIDE SEQUENCE</scope>
    <source>
        <strain evidence="1">CBHHK067</strain>
    </source>
</reference>
<dbReference type="Proteomes" id="UP001221757">
    <property type="component" value="Unassembled WGS sequence"/>
</dbReference>
<evidence type="ECO:0008006" key="3">
    <source>
        <dbReference type="Google" id="ProtNLM"/>
    </source>
</evidence>
<organism evidence="1 2">
    <name type="scientific">Mycena rosella</name>
    <name type="common">Pink bonnet</name>
    <name type="synonym">Agaricus rosellus</name>
    <dbReference type="NCBI Taxonomy" id="1033263"/>
    <lineage>
        <taxon>Eukaryota</taxon>
        <taxon>Fungi</taxon>
        <taxon>Dikarya</taxon>
        <taxon>Basidiomycota</taxon>
        <taxon>Agaricomycotina</taxon>
        <taxon>Agaricomycetes</taxon>
        <taxon>Agaricomycetidae</taxon>
        <taxon>Agaricales</taxon>
        <taxon>Marasmiineae</taxon>
        <taxon>Mycenaceae</taxon>
        <taxon>Mycena</taxon>
    </lineage>
</organism>
<evidence type="ECO:0000313" key="1">
    <source>
        <dbReference type="EMBL" id="KAJ7657482.1"/>
    </source>
</evidence>
<dbReference type="AlphaFoldDB" id="A0AAD7G5D3"/>
<sequence length="320" mass="35959">MILANICNGWKDIALYTPSLWAAIDADKPISDLASLLDAWLRRAGSYALSISLPTPLSSEIAAVVARYAHQLQVLQMYHHDDDDDDTDFSTAVWPLPFLKKLTIIGIHEYSCSISENLEILRICSNLIECTLDDVFYGYHGFNLEDILLLPRLCVFNFGAYPDHSSDLILRYITLPGLQTLFISLHDIQFQDLLQFLRRSSPPLQQIIVGDAGFFDWTFEDLEECLPLLSTLTDFECLKPRGALPGDLLTVLATSPNLLLNLSTVTLRLLYIPTGPAAIRETFQRPLVQARPGEDITVQLRQLTADGMLIHLGPENRNYI</sequence>
<proteinExistence type="predicted"/>
<keyword evidence="2" id="KW-1185">Reference proteome</keyword>